<feature type="domain" description="HTH gntR-type" evidence="5">
    <location>
        <begin position="24"/>
        <end position="91"/>
    </location>
</feature>
<dbReference type="InterPro" id="IPR000524">
    <property type="entry name" value="Tscrpt_reg_HTH_GntR"/>
</dbReference>
<keyword evidence="1" id="KW-0805">Transcription regulation</keyword>
<reference evidence="6 7" key="1">
    <citation type="submission" date="2023-11" db="EMBL/GenBank/DDBJ databases">
        <authorList>
            <person name="Bao R."/>
        </authorList>
    </citation>
    <scope>NUCLEOTIDE SEQUENCE [LARGE SCALE GENOMIC DNA]</scope>
    <source>
        <strain evidence="6 7">PJ23</strain>
    </source>
</reference>
<keyword evidence="3" id="KW-0804">Transcription</keyword>
<dbReference type="EMBL" id="JAXAFJ010000002">
    <property type="protein sequence ID" value="MDX6805538.1"/>
    <property type="molecule type" value="Genomic_DNA"/>
</dbReference>
<dbReference type="Pfam" id="PF07729">
    <property type="entry name" value="FCD"/>
    <property type="match status" value="1"/>
</dbReference>
<dbReference type="CDD" id="cd07377">
    <property type="entry name" value="WHTH_GntR"/>
    <property type="match status" value="1"/>
</dbReference>
<dbReference type="Proteomes" id="UP001274321">
    <property type="component" value="Unassembled WGS sequence"/>
</dbReference>
<gene>
    <name evidence="6" type="ORF">SCD90_05635</name>
</gene>
<evidence type="ECO:0000313" key="6">
    <source>
        <dbReference type="EMBL" id="MDX6805538.1"/>
    </source>
</evidence>
<dbReference type="InterPro" id="IPR036388">
    <property type="entry name" value="WH-like_DNA-bd_sf"/>
</dbReference>
<dbReference type="Gene3D" id="1.20.120.530">
    <property type="entry name" value="GntR ligand-binding domain-like"/>
    <property type="match status" value="1"/>
</dbReference>
<dbReference type="InterPro" id="IPR036390">
    <property type="entry name" value="WH_DNA-bd_sf"/>
</dbReference>
<evidence type="ECO:0000256" key="4">
    <source>
        <dbReference type="SAM" id="MobiDB-lite"/>
    </source>
</evidence>
<sequence length="287" mass="31770">MTLKNLSVTDWPARGLASEAGRPASLAAQAYDQLYGDIIAGVLEPGGKLLASDLQANYGIGLSPLRDALNRLCADGLVEKREQKGFFVSKLDEAELLEITNLRLVLEETALRLAIFQGDAEWEERIVLAFYRLSKAASAGTATDFVLTPAWSIAHQEFHFALLSACGNEWLIGLCRKLYDQLTRYRARRRRLSATQPPLRDKLVHEHKDILDACLARKADDAAQLLVEHYRRSFEVVANTSFDLLDNPRRLVPVAASGPERAGEPGLEKPSSSKPRARKAKPKPRSA</sequence>
<organism evidence="6 7">
    <name type="scientific">Terrihabitans rhizophilus</name>
    <dbReference type="NCBI Taxonomy" id="3092662"/>
    <lineage>
        <taxon>Bacteria</taxon>
        <taxon>Pseudomonadati</taxon>
        <taxon>Pseudomonadota</taxon>
        <taxon>Alphaproteobacteria</taxon>
        <taxon>Hyphomicrobiales</taxon>
        <taxon>Terrihabitans</taxon>
    </lineage>
</organism>
<name>A0ABU4RL26_9HYPH</name>
<protein>
    <submittedName>
        <fullName evidence="6">GntR family transcriptional regulator</fullName>
    </submittedName>
</protein>
<dbReference type="InterPro" id="IPR008920">
    <property type="entry name" value="TF_FadR/GntR_C"/>
</dbReference>
<proteinExistence type="predicted"/>
<dbReference type="PROSITE" id="PS50949">
    <property type="entry name" value="HTH_GNTR"/>
    <property type="match status" value="1"/>
</dbReference>
<accession>A0ABU4RL26</accession>
<evidence type="ECO:0000256" key="3">
    <source>
        <dbReference type="ARBA" id="ARBA00023163"/>
    </source>
</evidence>
<dbReference type="SMART" id="SM00345">
    <property type="entry name" value="HTH_GNTR"/>
    <property type="match status" value="1"/>
</dbReference>
<feature type="compositionally biased region" description="Basic residues" evidence="4">
    <location>
        <begin position="275"/>
        <end position="287"/>
    </location>
</feature>
<keyword evidence="7" id="KW-1185">Reference proteome</keyword>
<dbReference type="PANTHER" id="PTHR43537:SF20">
    <property type="entry name" value="HTH-TYPE TRANSCRIPTIONAL REPRESSOR GLAR"/>
    <property type="match status" value="1"/>
</dbReference>
<dbReference type="Gene3D" id="1.10.10.10">
    <property type="entry name" value="Winged helix-like DNA-binding domain superfamily/Winged helix DNA-binding domain"/>
    <property type="match status" value="1"/>
</dbReference>
<evidence type="ECO:0000259" key="5">
    <source>
        <dbReference type="PROSITE" id="PS50949"/>
    </source>
</evidence>
<dbReference type="SUPFAM" id="SSF46785">
    <property type="entry name" value="Winged helix' DNA-binding domain"/>
    <property type="match status" value="1"/>
</dbReference>
<dbReference type="InterPro" id="IPR011711">
    <property type="entry name" value="GntR_C"/>
</dbReference>
<comment type="caution">
    <text evidence="6">The sequence shown here is derived from an EMBL/GenBank/DDBJ whole genome shotgun (WGS) entry which is preliminary data.</text>
</comment>
<evidence type="ECO:0000256" key="2">
    <source>
        <dbReference type="ARBA" id="ARBA00023125"/>
    </source>
</evidence>
<dbReference type="Pfam" id="PF00392">
    <property type="entry name" value="GntR"/>
    <property type="match status" value="1"/>
</dbReference>
<evidence type="ECO:0000313" key="7">
    <source>
        <dbReference type="Proteomes" id="UP001274321"/>
    </source>
</evidence>
<feature type="region of interest" description="Disordered" evidence="4">
    <location>
        <begin position="253"/>
        <end position="287"/>
    </location>
</feature>
<dbReference type="RefSeq" id="WP_319843649.1">
    <property type="nucleotide sequence ID" value="NZ_JAXAFJ010000002.1"/>
</dbReference>
<dbReference type="SUPFAM" id="SSF48008">
    <property type="entry name" value="GntR ligand-binding domain-like"/>
    <property type="match status" value="1"/>
</dbReference>
<keyword evidence="2" id="KW-0238">DNA-binding</keyword>
<evidence type="ECO:0000256" key="1">
    <source>
        <dbReference type="ARBA" id="ARBA00023015"/>
    </source>
</evidence>
<dbReference type="SMART" id="SM00895">
    <property type="entry name" value="FCD"/>
    <property type="match status" value="1"/>
</dbReference>
<dbReference type="PANTHER" id="PTHR43537">
    <property type="entry name" value="TRANSCRIPTIONAL REGULATOR, GNTR FAMILY"/>
    <property type="match status" value="1"/>
</dbReference>